<dbReference type="Proteomes" id="UP000055060">
    <property type="component" value="Unassembled WGS sequence"/>
</dbReference>
<protein>
    <submittedName>
        <fullName evidence="2">Glycosyltransferase</fullName>
    </submittedName>
</protein>
<evidence type="ECO:0000259" key="1">
    <source>
        <dbReference type="Pfam" id="PF00535"/>
    </source>
</evidence>
<dbReference type="EMBL" id="DF967972">
    <property type="protein sequence ID" value="GAP13466.1"/>
    <property type="molecule type" value="Genomic_DNA"/>
</dbReference>
<dbReference type="PANTHER" id="PTHR43685:SF2">
    <property type="entry name" value="GLYCOSYLTRANSFERASE 2-LIKE DOMAIN-CONTAINING PROTEIN"/>
    <property type="match status" value="1"/>
</dbReference>
<dbReference type="AlphaFoldDB" id="A0A0S7BIK9"/>
<dbReference type="InterPro" id="IPR001173">
    <property type="entry name" value="Glyco_trans_2-like"/>
</dbReference>
<reference evidence="2" key="1">
    <citation type="submission" date="2015-07" db="EMBL/GenBank/DDBJ databases">
        <title>Draft Genome Sequences of Anaerolinea thermolimosa IMO-1, Bellilinea caldifistulae GOMI-1, Leptolinea tardivitalis YMTK-2, Levilinea saccharolytica KIBI-1,Longilinea arvoryzae KOME-1, Previously Described as Members of the Anaerolineaceae (Chloroflexi).</title>
        <authorList>
            <person name="Sekiguchi Y."/>
            <person name="Ohashi A."/>
            <person name="Matsuura N."/>
            <person name="Tourlousse M.D."/>
        </authorList>
    </citation>
    <scope>NUCLEOTIDE SEQUENCE [LARGE SCALE GENOMIC DNA]</scope>
    <source>
        <strain evidence="2">KOME-1</strain>
    </source>
</reference>
<proteinExistence type="predicted"/>
<dbReference type="Pfam" id="PF00535">
    <property type="entry name" value="Glycos_transf_2"/>
    <property type="match status" value="1"/>
</dbReference>
<dbReference type="SUPFAM" id="SSF53448">
    <property type="entry name" value="Nucleotide-diphospho-sugar transferases"/>
    <property type="match status" value="1"/>
</dbReference>
<dbReference type="Gene3D" id="3.90.550.10">
    <property type="entry name" value="Spore Coat Polysaccharide Biosynthesis Protein SpsA, Chain A"/>
    <property type="match status" value="1"/>
</dbReference>
<accession>A0A0S7BIK9</accession>
<gene>
    <name evidence="2" type="ORF">LARV_01220</name>
</gene>
<keyword evidence="2" id="KW-0808">Transferase</keyword>
<dbReference type="STRING" id="360412.LARV_01220"/>
<feature type="domain" description="Glycosyltransferase 2-like" evidence="1">
    <location>
        <begin position="2"/>
        <end position="146"/>
    </location>
</feature>
<organism evidence="2">
    <name type="scientific">Longilinea arvoryzae</name>
    <dbReference type="NCBI Taxonomy" id="360412"/>
    <lineage>
        <taxon>Bacteria</taxon>
        <taxon>Bacillati</taxon>
        <taxon>Chloroflexota</taxon>
        <taxon>Anaerolineae</taxon>
        <taxon>Anaerolineales</taxon>
        <taxon>Anaerolineaceae</taxon>
        <taxon>Longilinea</taxon>
    </lineage>
</organism>
<dbReference type="InterPro" id="IPR029044">
    <property type="entry name" value="Nucleotide-diphossugar_trans"/>
</dbReference>
<dbReference type="GO" id="GO:0016740">
    <property type="term" value="F:transferase activity"/>
    <property type="evidence" value="ECO:0007669"/>
    <property type="project" value="UniProtKB-KW"/>
</dbReference>
<name>A0A0S7BIK9_9CHLR</name>
<evidence type="ECO:0000313" key="3">
    <source>
        <dbReference type="Proteomes" id="UP000055060"/>
    </source>
</evidence>
<dbReference type="InterPro" id="IPR050834">
    <property type="entry name" value="Glycosyltransf_2"/>
</dbReference>
<dbReference type="PANTHER" id="PTHR43685">
    <property type="entry name" value="GLYCOSYLTRANSFERASE"/>
    <property type="match status" value="1"/>
</dbReference>
<evidence type="ECO:0000313" key="2">
    <source>
        <dbReference type="EMBL" id="GAP13466.1"/>
    </source>
</evidence>
<keyword evidence="3" id="KW-1185">Reference proteome</keyword>
<sequence>MVLDAVRSVQAQTFTDWELIVVDDGSKDNTREVIGEVADQRIRYIYQENKGLPGARNTGIRNARGEWIAFLDSDDAFLPGKLAAQLAVMQARPGLGLLAAGFIETDRELRPLREMRPWENQPTLTLLDWVRGCPICPGAPLVRKSWLEKAGLFDERMPFVEDWDLWLRMAYLGCPMDWLPVPVCYYRIHGGNMVRQAVLMKNGMLTLFDKLYSHEDLPAEVLALRDQAYANAYLNGAARAYAGKDPGEGCTSLSKALRFDPDLLQGRPPRALSSLISFALSPLCGDAPGFLNSMLDALPPEASGWTRRQAFGAFHAVRAFEAARYGHPDTIFRDAAAAVWQDPSWLANRGLIAIALRSLLGLKD</sequence>